<dbReference type="Proteomes" id="UP001597010">
    <property type="component" value="Unassembled WGS sequence"/>
</dbReference>
<keyword evidence="2" id="KW-1185">Reference proteome</keyword>
<evidence type="ECO:0000313" key="1">
    <source>
        <dbReference type="EMBL" id="MFD0793127.1"/>
    </source>
</evidence>
<proteinExistence type="predicted"/>
<sequence>MGGHTMHAVSTRADKKRDPKTAARYYINLPLGLNHEQFVKAVQESEGTVYTAMLKHGSNLEDPAASLNQKNEALEIYKKAFLKILKTKLPSVSWNN</sequence>
<organism evidence="1 2">
    <name type="scientific">Mucilaginibacter litoreus</name>
    <dbReference type="NCBI Taxonomy" id="1048221"/>
    <lineage>
        <taxon>Bacteria</taxon>
        <taxon>Pseudomonadati</taxon>
        <taxon>Bacteroidota</taxon>
        <taxon>Sphingobacteriia</taxon>
        <taxon>Sphingobacteriales</taxon>
        <taxon>Sphingobacteriaceae</taxon>
        <taxon>Mucilaginibacter</taxon>
    </lineage>
</organism>
<accession>A0ABW3AQ31</accession>
<dbReference type="RefSeq" id="WP_377112464.1">
    <property type="nucleotide sequence ID" value="NZ_JBHTHZ010000002.1"/>
</dbReference>
<name>A0ABW3AQ31_9SPHI</name>
<comment type="caution">
    <text evidence="1">The sequence shown here is derived from an EMBL/GenBank/DDBJ whole genome shotgun (WGS) entry which is preliminary data.</text>
</comment>
<gene>
    <name evidence="1" type="ORF">ACFQZX_05825</name>
</gene>
<protein>
    <submittedName>
        <fullName evidence="1">Uncharacterized protein</fullName>
    </submittedName>
</protein>
<dbReference type="EMBL" id="JBHTHZ010000002">
    <property type="protein sequence ID" value="MFD0793127.1"/>
    <property type="molecule type" value="Genomic_DNA"/>
</dbReference>
<evidence type="ECO:0000313" key="2">
    <source>
        <dbReference type="Proteomes" id="UP001597010"/>
    </source>
</evidence>
<reference evidence="2" key="1">
    <citation type="journal article" date="2019" name="Int. J. Syst. Evol. Microbiol.">
        <title>The Global Catalogue of Microorganisms (GCM) 10K type strain sequencing project: providing services to taxonomists for standard genome sequencing and annotation.</title>
        <authorList>
            <consortium name="The Broad Institute Genomics Platform"/>
            <consortium name="The Broad Institute Genome Sequencing Center for Infectious Disease"/>
            <person name="Wu L."/>
            <person name="Ma J."/>
        </authorList>
    </citation>
    <scope>NUCLEOTIDE SEQUENCE [LARGE SCALE GENOMIC DNA]</scope>
    <source>
        <strain evidence="2">CCUG 61484</strain>
    </source>
</reference>